<dbReference type="InterPro" id="IPR036388">
    <property type="entry name" value="WH-like_DNA-bd_sf"/>
</dbReference>
<keyword evidence="3" id="KW-1185">Reference proteome</keyword>
<dbReference type="GO" id="GO:0003700">
    <property type="term" value="F:DNA-binding transcription factor activity"/>
    <property type="evidence" value="ECO:0007669"/>
    <property type="project" value="InterPro"/>
</dbReference>
<reference evidence="2 3" key="1">
    <citation type="submission" date="2019-02" db="EMBL/GenBank/DDBJ databases">
        <title>Genomic Encyclopedia of Type Strains, Phase IV (KMG-IV): sequencing the most valuable type-strain genomes for metagenomic binning, comparative biology and taxonomic classification.</title>
        <authorList>
            <person name="Goeker M."/>
        </authorList>
    </citation>
    <scope>NUCLEOTIDE SEQUENCE [LARGE SCALE GENOMIC DNA]</scope>
    <source>
        <strain evidence="2 3">DSM 101727</strain>
    </source>
</reference>
<dbReference type="InterPro" id="IPR001845">
    <property type="entry name" value="HTH_ArsR_DNA-bd_dom"/>
</dbReference>
<dbReference type="AlphaFoldDB" id="A0A4Q7KHN4"/>
<dbReference type="InterPro" id="IPR036390">
    <property type="entry name" value="WH_DNA-bd_sf"/>
</dbReference>
<dbReference type="PANTHER" id="PTHR38600">
    <property type="entry name" value="TRANSCRIPTIONAL REGULATORY PROTEIN"/>
    <property type="match status" value="1"/>
</dbReference>
<dbReference type="OrthoDB" id="3630048at2"/>
<dbReference type="CDD" id="cd00090">
    <property type="entry name" value="HTH_ARSR"/>
    <property type="match status" value="1"/>
</dbReference>
<dbReference type="PRINTS" id="PR00778">
    <property type="entry name" value="HTHARSR"/>
</dbReference>
<accession>A0A4Q7KHN4</accession>
<evidence type="ECO:0000259" key="1">
    <source>
        <dbReference type="PROSITE" id="PS50987"/>
    </source>
</evidence>
<sequence>MAIDVGDVLVALADPTRRQLLGVLAEQGRASATALATRLPVSRQAVVKHLNVLESAGLVAGARAGREVLYQVRTDSVQESARWLADLAATWDRRLLAIKRAAEAPVAPDRES</sequence>
<organism evidence="2 3">
    <name type="scientific">Herbihabitans rhizosphaerae</name>
    <dbReference type="NCBI Taxonomy" id="1872711"/>
    <lineage>
        <taxon>Bacteria</taxon>
        <taxon>Bacillati</taxon>
        <taxon>Actinomycetota</taxon>
        <taxon>Actinomycetes</taxon>
        <taxon>Pseudonocardiales</taxon>
        <taxon>Pseudonocardiaceae</taxon>
        <taxon>Herbihabitans</taxon>
    </lineage>
</organism>
<gene>
    <name evidence="2" type="ORF">EV193_109199</name>
</gene>
<dbReference type="Gene3D" id="1.10.10.10">
    <property type="entry name" value="Winged helix-like DNA-binding domain superfamily/Winged helix DNA-binding domain"/>
    <property type="match status" value="1"/>
</dbReference>
<dbReference type="Proteomes" id="UP000294257">
    <property type="component" value="Unassembled WGS sequence"/>
</dbReference>
<dbReference type="EMBL" id="SGWQ01000009">
    <property type="protein sequence ID" value="RZS34408.1"/>
    <property type="molecule type" value="Genomic_DNA"/>
</dbReference>
<dbReference type="Pfam" id="PF12840">
    <property type="entry name" value="HTH_20"/>
    <property type="match status" value="1"/>
</dbReference>
<dbReference type="SMART" id="SM00418">
    <property type="entry name" value="HTH_ARSR"/>
    <property type="match status" value="1"/>
</dbReference>
<evidence type="ECO:0000313" key="2">
    <source>
        <dbReference type="EMBL" id="RZS34408.1"/>
    </source>
</evidence>
<dbReference type="InterPro" id="IPR011991">
    <property type="entry name" value="ArsR-like_HTH"/>
</dbReference>
<protein>
    <submittedName>
        <fullName evidence="2">ArsR family transcriptional regulator</fullName>
    </submittedName>
</protein>
<evidence type="ECO:0000313" key="3">
    <source>
        <dbReference type="Proteomes" id="UP000294257"/>
    </source>
</evidence>
<name>A0A4Q7KHN4_9PSEU</name>
<proteinExistence type="predicted"/>
<dbReference type="NCBIfam" id="NF033788">
    <property type="entry name" value="HTH_metalloreg"/>
    <property type="match status" value="1"/>
</dbReference>
<dbReference type="PROSITE" id="PS50987">
    <property type="entry name" value="HTH_ARSR_2"/>
    <property type="match status" value="1"/>
</dbReference>
<dbReference type="PANTHER" id="PTHR38600:SF2">
    <property type="entry name" value="SLL0088 PROTEIN"/>
    <property type="match status" value="1"/>
</dbReference>
<dbReference type="SUPFAM" id="SSF46785">
    <property type="entry name" value="Winged helix' DNA-binding domain"/>
    <property type="match status" value="1"/>
</dbReference>
<comment type="caution">
    <text evidence="2">The sequence shown here is derived from an EMBL/GenBank/DDBJ whole genome shotgun (WGS) entry which is preliminary data.</text>
</comment>
<dbReference type="RefSeq" id="WP_130346837.1">
    <property type="nucleotide sequence ID" value="NZ_SGWQ01000009.1"/>
</dbReference>
<feature type="domain" description="HTH arsR-type" evidence="1">
    <location>
        <begin position="1"/>
        <end position="92"/>
    </location>
</feature>